<proteinExistence type="predicted"/>
<keyword evidence="3" id="KW-1185">Reference proteome</keyword>
<feature type="compositionally biased region" description="Basic and acidic residues" evidence="1">
    <location>
        <begin position="172"/>
        <end position="182"/>
    </location>
</feature>
<comment type="caution">
    <text evidence="2">The sequence shown here is derived from an EMBL/GenBank/DDBJ whole genome shotgun (WGS) entry which is preliminary data.</text>
</comment>
<name>A0A4Q0SJB2_9BRAD</name>
<feature type="region of interest" description="Disordered" evidence="1">
    <location>
        <begin position="430"/>
        <end position="480"/>
    </location>
</feature>
<organism evidence="2 3">
    <name type="scientific">Bradyrhizobium nanningense</name>
    <dbReference type="NCBI Taxonomy" id="1325118"/>
    <lineage>
        <taxon>Bacteria</taxon>
        <taxon>Pseudomonadati</taxon>
        <taxon>Pseudomonadota</taxon>
        <taxon>Alphaproteobacteria</taxon>
        <taxon>Hyphomicrobiales</taxon>
        <taxon>Nitrobacteraceae</taxon>
        <taxon>Bradyrhizobium</taxon>
    </lineage>
</organism>
<dbReference type="EMBL" id="LBJQ01000003">
    <property type="protein sequence ID" value="RXH38650.1"/>
    <property type="molecule type" value="Genomic_DNA"/>
</dbReference>
<dbReference type="AlphaFoldDB" id="A0A4Q0SJB2"/>
<sequence length="480" mass="52619">MRGDPLALVEDLYGASGEPDLDLGAHKAMRDAVVMLLHLDVVIEADAADPPLREHIRAHGQALERRPVDLFEEPAARHAEPPDRPLLVEPGEQLANRRVDLGEAVEDAMAEATEEPALDDEDGLLDVARLARPRRQDGSAVMRRHLRIGTIDLRVVQARLDDRDLGVVGHQQRRDAADRREGANTGADPVGEPLRPRRPRVGEARCTEHGDEDLRRSAITGQAVDQHRHAIAGIVDRQLVASHMGLAHRHRQTALPGAVELTEARVPVSAGLGGDIFLPQDRQRHVLAFELAVHGRPVGLGDAAVTLTVAIAGLGEQAKFQNPVGDVVWQRPAQARGLEPPERQPYRRGCRAHPSRNLAARQPGRLHPDHIAHTAHRKPLRRHPGFPFAKLKGLTLWEPEEASSPGRHHPGMVGDIISERVGDFKSEWWTRSSRNPGRAAEDSNSIDRNPQFHGCSIPKGGPEGQQCGSNCAPVRWRGAD</sequence>
<protein>
    <submittedName>
        <fullName evidence="2">Uncharacterized protein</fullName>
    </submittedName>
</protein>
<gene>
    <name evidence="2" type="ORF">XH99_00795</name>
</gene>
<evidence type="ECO:0000313" key="2">
    <source>
        <dbReference type="EMBL" id="RXH38650.1"/>
    </source>
</evidence>
<feature type="region of interest" description="Disordered" evidence="1">
    <location>
        <begin position="169"/>
        <end position="198"/>
    </location>
</feature>
<dbReference type="Proteomes" id="UP000289546">
    <property type="component" value="Unassembled WGS sequence"/>
</dbReference>
<evidence type="ECO:0000256" key="1">
    <source>
        <dbReference type="SAM" id="MobiDB-lite"/>
    </source>
</evidence>
<evidence type="ECO:0000313" key="3">
    <source>
        <dbReference type="Proteomes" id="UP000289546"/>
    </source>
</evidence>
<accession>A0A4Q0SJB2</accession>
<reference evidence="2 3" key="1">
    <citation type="submission" date="2015-04" db="EMBL/GenBank/DDBJ databases">
        <title>Comparative genomics of rhizobia nodulating Arachis hypogaea in China.</title>
        <authorList>
            <person name="Li Y."/>
        </authorList>
    </citation>
    <scope>NUCLEOTIDE SEQUENCE [LARGE SCALE GENOMIC DNA]</scope>
    <source>
        <strain evidence="2 3">CCBAU 51757</strain>
    </source>
</reference>